<organism evidence="3 4">
    <name type="scientific">Nibribacter koreensis</name>
    <dbReference type="NCBI Taxonomy" id="1084519"/>
    <lineage>
        <taxon>Bacteria</taxon>
        <taxon>Pseudomonadati</taxon>
        <taxon>Bacteroidota</taxon>
        <taxon>Cytophagia</taxon>
        <taxon>Cytophagales</taxon>
        <taxon>Hymenobacteraceae</taxon>
        <taxon>Nibribacter</taxon>
    </lineage>
</organism>
<proteinExistence type="predicted"/>
<name>A0ABP8FC46_9BACT</name>
<feature type="chain" id="PRO_5046217951" evidence="1">
    <location>
        <begin position="23"/>
        <end position="220"/>
    </location>
</feature>
<evidence type="ECO:0000313" key="4">
    <source>
        <dbReference type="Proteomes" id="UP001501844"/>
    </source>
</evidence>
<keyword evidence="3" id="KW-0378">Hydrolase</keyword>
<gene>
    <name evidence="3" type="ORF">GCM10023183_09550</name>
</gene>
<dbReference type="SUPFAM" id="SSF52266">
    <property type="entry name" value="SGNH hydrolase"/>
    <property type="match status" value="1"/>
</dbReference>
<dbReference type="Gene3D" id="3.40.50.1110">
    <property type="entry name" value="SGNH hydrolase"/>
    <property type="match status" value="1"/>
</dbReference>
<dbReference type="EMBL" id="BAABGX010000001">
    <property type="protein sequence ID" value="GAA4299836.1"/>
    <property type="molecule type" value="Genomic_DNA"/>
</dbReference>
<dbReference type="RefSeq" id="WP_345162886.1">
    <property type="nucleotide sequence ID" value="NZ_BAABGX010000001.1"/>
</dbReference>
<dbReference type="InterPro" id="IPR051532">
    <property type="entry name" value="Ester_Hydrolysis_Enzymes"/>
</dbReference>
<keyword evidence="1" id="KW-0732">Signal</keyword>
<sequence>MKKVFFLILFLALNLESVKAQTAPAFWPDIVSFKKQDESQRPPANPILFVGSSSFTRWNNLQKSFPGYPILNRGFGGSTLVDVIKYAYDIILPYQPKQVVIYCGENDLASADSISSDEAVRRFKTLFGIIRSNLPTARISYVSIKPSPSRALIQGKVKQVNKDIKRFLRKQKNSDFIDIYGAMLDKEGNMREELYVQDRLHMQPEGYTIWQSIIAPYLLK</sequence>
<dbReference type="Proteomes" id="UP001501844">
    <property type="component" value="Unassembled WGS sequence"/>
</dbReference>
<reference evidence="4" key="1">
    <citation type="journal article" date="2019" name="Int. J. Syst. Evol. Microbiol.">
        <title>The Global Catalogue of Microorganisms (GCM) 10K type strain sequencing project: providing services to taxonomists for standard genome sequencing and annotation.</title>
        <authorList>
            <consortium name="The Broad Institute Genomics Platform"/>
            <consortium name="The Broad Institute Genome Sequencing Center for Infectious Disease"/>
            <person name="Wu L."/>
            <person name="Ma J."/>
        </authorList>
    </citation>
    <scope>NUCLEOTIDE SEQUENCE [LARGE SCALE GENOMIC DNA]</scope>
    <source>
        <strain evidence="4">JCM 17917</strain>
    </source>
</reference>
<dbReference type="InterPro" id="IPR036514">
    <property type="entry name" value="SGNH_hydro_sf"/>
</dbReference>
<feature type="domain" description="SGNH hydrolase-type esterase" evidence="2">
    <location>
        <begin position="54"/>
        <end position="208"/>
    </location>
</feature>
<comment type="caution">
    <text evidence="3">The sequence shown here is derived from an EMBL/GenBank/DDBJ whole genome shotgun (WGS) entry which is preliminary data.</text>
</comment>
<feature type="signal peptide" evidence="1">
    <location>
        <begin position="1"/>
        <end position="22"/>
    </location>
</feature>
<accession>A0ABP8FC46</accession>
<evidence type="ECO:0000313" key="3">
    <source>
        <dbReference type="EMBL" id="GAA4299836.1"/>
    </source>
</evidence>
<dbReference type="GO" id="GO:0016787">
    <property type="term" value="F:hydrolase activity"/>
    <property type="evidence" value="ECO:0007669"/>
    <property type="project" value="UniProtKB-KW"/>
</dbReference>
<protein>
    <submittedName>
        <fullName evidence="3">SGNH/GDSL hydrolase family protein</fullName>
    </submittedName>
</protein>
<evidence type="ECO:0000256" key="1">
    <source>
        <dbReference type="SAM" id="SignalP"/>
    </source>
</evidence>
<keyword evidence="4" id="KW-1185">Reference proteome</keyword>
<dbReference type="InterPro" id="IPR013830">
    <property type="entry name" value="SGNH_hydro"/>
</dbReference>
<dbReference type="PANTHER" id="PTHR30383:SF5">
    <property type="entry name" value="SGNH HYDROLASE-TYPE ESTERASE DOMAIN-CONTAINING PROTEIN"/>
    <property type="match status" value="1"/>
</dbReference>
<dbReference type="PANTHER" id="PTHR30383">
    <property type="entry name" value="THIOESTERASE 1/PROTEASE 1/LYSOPHOSPHOLIPASE L1"/>
    <property type="match status" value="1"/>
</dbReference>
<evidence type="ECO:0000259" key="2">
    <source>
        <dbReference type="Pfam" id="PF13472"/>
    </source>
</evidence>
<dbReference type="Pfam" id="PF13472">
    <property type="entry name" value="Lipase_GDSL_2"/>
    <property type="match status" value="1"/>
</dbReference>